<dbReference type="Pfam" id="PF09685">
    <property type="entry name" value="MamF_MmsF"/>
    <property type="match status" value="1"/>
</dbReference>
<dbReference type="AlphaFoldDB" id="A0A9X6V404"/>
<dbReference type="InterPro" id="IPR019109">
    <property type="entry name" value="MamF_MmsF"/>
</dbReference>
<evidence type="ECO:0000256" key="2">
    <source>
        <dbReference type="ARBA" id="ARBA00022692"/>
    </source>
</evidence>
<reference evidence="5 6" key="1">
    <citation type="submission" date="2017-09" db="EMBL/GenBank/DDBJ databases">
        <title>Large-scale bioinformatics analysis of Bacillus genomes uncovers conserved roles of natural products in bacterial physiology.</title>
        <authorList>
            <consortium name="Agbiome Team Llc"/>
            <person name="Bleich R.M."/>
            <person name="Kirk G.J."/>
            <person name="Santa Maria K.C."/>
            <person name="Allen S.E."/>
            <person name="Farag S."/>
            <person name="Shank E.A."/>
            <person name="Bowers A."/>
        </authorList>
    </citation>
    <scope>NUCLEOTIDE SEQUENCE [LARGE SCALE GENOMIC DNA]</scope>
    <source>
        <strain evidence="5 6">AFS015413</strain>
    </source>
</reference>
<evidence type="ECO:0000256" key="4">
    <source>
        <dbReference type="ARBA" id="ARBA00023136"/>
    </source>
</evidence>
<protein>
    <submittedName>
        <fullName evidence="5">Uncharacterized protein</fullName>
    </submittedName>
</protein>
<sequence>MILTQEKNIKLIMYFLTLLSFFILIFFSITIFYIPLIFYFIYKSQNIRKNILEAVFYQLFIWIITIILIITVIWNLLIIRILMLSLSNLDLTSNNTLIISSIAPLYLILFLLLIFGPIKGILYVLQEKEFHYPIISKWINQ</sequence>
<keyword evidence="3" id="KW-1133">Transmembrane helix</keyword>
<keyword evidence="4" id="KW-0472">Membrane</keyword>
<keyword evidence="2" id="KW-0812">Transmembrane</keyword>
<evidence type="ECO:0000256" key="3">
    <source>
        <dbReference type="ARBA" id="ARBA00022989"/>
    </source>
</evidence>
<evidence type="ECO:0000313" key="6">
    <source>
        <dbReference type="Proteomes" id="UP000220397"/>
    </source>
</evidence>
<comment type="subcellular location">
    <subcellularLocation>
        <location evidence="1">Membrane</location>
        <topology evidence="1">Multi-pass membrane protein</topology>
    </subcellularLocation>
</comment>
<comment type="caution">
    <text evidence="5">The sequence shown here is derived from an EMBL/GenBank/DDBJ whole genome shotgun (WGS) entry which is preliminary data.</text>
</comment>
<evidence type="ECO:0000256" key="1">
    <source>
        <dbReference type="ARBA" id="ARBA00004141"/>
    </source>
</evidence>
<accession>A0A9X6V404</accession>
<gene>
    <name evidence="5" type="ORF">CN398_34700</name>
</gene>
<name>A0A9X6V404_BACTU</name>
<dbReference type="Proteomes" id="UP000220397">
    <property type="component" value="Unassembled WGS sequence"/>
</dbReference>
<dbReference type="RefSeq" id="WP_042597995.1">
    <property type="nucleotide sequence ID" value="NZ_CP014847.1"/>
</dbReference>
<evidence type="ECO:0000313" key="5">
    <source>
        <dbReference type="EMBL" id="PFA81696.1"/>
    </source>
</evidence>
<dbReference type="EMBL" id="NTUS01000239">
    <property type="protein sequence ID" value="PFA81696.1"/>
    <property type="molecule type" value="Genomic_DNA"/>
</dbReference>
<proteinExistence type="predicted"/>
<organism evidence="5 6">
    <name type="scientific">Bacillus thuringiensis</name>
    <dbReference type="NCBI Taxonomy" id="1428"/>
    <lineage>
        <taxon>Bacteria</taxon>
        <taxon>Bacillati</taxon>
        <taxon>Bacillota</taxon>
        <taxon>Bacilli</taxon>
        <taxon>Bacillales</taxon>
        <taxon>Bacillaceae</taxon>
        <taxon>Bacillus</taxon>
        <taxon>Bacillus cereus group</taxon>
    </lineage>
</organism>